<feature type="domain" description="Pirin N-terminal" evidence="4">
    <location>
        <begin position="109"/>
        <end position="210"/>
    </location>
</feature>
<dbReference type="AlphaFoldDB" id="A0A3N4LQ11"/>
<keyword evidence="3" id="KW-1133">Transmembrane helix</keyword>
<name>A0A3N4LQ11_9PEZI</name>
<dbReference type="InterPro" id="IPR014710">
    <property type="entry name" value="RmlC-like_jellyroll"/>
</dbReference>
<dbReference type="InParanoid" id="A0A3N4LQ11"/>
<dbReference type="CDD" id="cd02247">
    <property type="entry name" value="cupin_pirin_C"/>
    <property type="match status" value="1"/>
</dbReference>
<dbReference type="STRING" id="1051890.A0A3N4LQ11"/>
<feature type="transmembrane region" description="Helical" evidence="3">
    <location>
        <begin position="6"/>
        <end position="25"/>
    </location>
</feature>
<keyword evidence="7" id="KW-1185">Reference proteome</keyword>
<evidence type="ECO:0000259" key="5">
    <source>
        <dbReference type="Pfam" id="PF05726"/>
    </source>
</evidence>
<dbReference type="InterPro" id="IPR011051">
    <property type="entry name" value="RmlC_Cupin_sf"/>
</dbReference>
<dbReference type="PANTHER" id="PTHR13903">
    <property type="entry name" value="PIRIN-RELATED"/>
    <property type="match status" value="1"/>
</dbReference>
<evidence type="ECO:0000256" key="2">
    <source>
        <dbReference type="RuleBase" id="RU003457"/>
    </source>
</evidence>
<evidence type="ECO:0000256" key="1">
    <source>
        <dbReference type="ARBA" id="ARBA00008416"/>
    </source>
</evidence>
<accession>A0A3N4LQ11</accession>
<organism evidence="6 7">
    <name type="scientific">Terfezia boudieri ATCC MYA-4762</name>
    <dbReference type="NCBI Taxonomy" id="1051890"/>
    <lineage>
        <taxon>Eukaryota</taxon>
        <taxon>Fungi</taxon>
        <taxon>Dikarya</taxon>
        <taxon>Ascomycota</taxon>
        <taxon>Pezizomycotina</taxon>
        <taxon>Pezizomycetes</taxon>
        <taxon>Pezizales</taxon>
        <taxon>Pezizaceae</taxon>
        <taxon>Terfezia</taxon>
    </lineage>
</organism>
<reference evidence="6 7" key="1">
    <citation type="journal article" date="2018" name="Nat. Ecol. Evol.">
        <title>Pezizomycetes genomes reveal the molecular basis of ectomycorrhizal truffle lifestyle.</title>
        <authorList>
            <person name="Murat C."/>
            <person name="Payen T."/>
            <person name="Noel B."/>
            <person name="Kuo A."/>
            <person name="Morin E."/>
            <person name="Chen J."/>
            <person name="Kohler A."/>
            <person name="Krizsan K."/>
            <person name="Balestrini R."/>
            <person name="Da Silva C."/>
            <person name="Montanini B."/>
            <person name="Hainaut M."/>
            <person name="Levati E."/>
            <person name="Barry K.W."/>
            <person name="Belfiori B."/>
            <person name="Cichocki N."/>
            <person name="Clum A."/>
            <person name="Dockter R.B."/>
            <person name="Fauchery L."/>
            <person name="Guy J."/>
            <person name="Iotti M."/>
            <person name="Le Tacon F."/>
            <person name="Lindquist E.A."/>
            <person name="Lipzen A."/>
            <person name="Malagnac F."/>
            <person name="Mello A."/>
            <person name="Molinier V."/>
            <person name="Miyauchi S."/>
            <person name="Poulain J."/>
            <person name="Riccioni C."/>
            <person name="Rubini A."/>
            <person name="Sitrit Y."/>
            <person name="Splivallo R."/>
            <person name="Traeger S."/>
            <person name="Wang M."/>
            <person name="Zifcakova L."/>
            <person name="Wipf D."/>
            <person name="Zambonelli A."/>
            <person name="Paolocci F."/>
            <person name="Nowrousian M."/>
            <person name="Ottonello S."/>
            <person name="Baldrian P."/>
            <person name="Spatafora J.W."/>
            <person name="Henrissat B."/>
            <person name="Nagy L.G."/>
            <person name="Aury J.M."/>
            <person name="Wincker P."/>
            <person name="Grigoriev I.V."/>
            <person name="Bonfante P."/>
            <person name="Martin F.M."/>
        </authorList>
    </citation>
    <scope>NUCLEOTIDE SEQUENCE [LARGE SCALE GENOMIC DNA]</scope>
    <source>
        <strain evidence="6 7">ATCC MYA-4762</strain>
    </source>
</reference>
<keyword evidence="3" id="KW-0812">Transmembrane</keyword>
<proteinExistence type="inferred from homology"/>
<gene>
    <name evidence="6" type="ORF">L211DRAFT_838876</name>
</gene>
<evidence type="ECO:0000313" key="7">
    <source>
        <dbReference type="Proteomes" id="UP000267821"/>
    </source>
</evidence>
<dbReference type="OrthoDB" id="198735at2759"/>
<dbReference type="EMBL" id="ML121547">
    <property type="protein sequence ID" value="RPB23372.1"/>
    <property type="molecule type" value="Genomic_DNA"/>
</dbReference>
<dbReference type="Pfam" id="PF05726">
    <property type="entry name" value="Pirin_C"/>
    <property type="match status" value="1"/>
</dbReference>
<dbReference type="Proteomes" id="UP000267821">
    <property type="component" value="Unassembled WGS sequence"/>
</dbReference>
<sequence length="395" mass="44062">MRYHSLSVLLLSIGIGYFYYYYYYYNYHYHDRNYSYTDVVADIVRQKLEVLSARYLPLATTTTTTESTKEHSPLIPTTKVKLNRDPATMLRRSILKSFLALEKSEGAGARVRRSIGVPQLRNFSPFLMLDHFTIGPGAGFPDHPHRGQETITYLFSGSVDHEDFTGSRGTIRSGDLQFMTAGRGIVHAEMPGKPDPANPGAPAVGMQLWVDLPQELKYCEPRYRDLRAEEIPKVKCSEGKVEIKIISGESQGVESVKDLAYTPVWLFDISIAPGGRIAQPLPKGWNSFLYTLSGSVHVHQTSSAEDAGTKVAEFHNVVFNREGEGVDLSVPETSRESARLILVAGKVLEQNVVQYGPFVVESEEAVYKAMKDYQGFTGGFERAKGWRSEIGKAMG</sequence>
<dbReference type="InterPro" id="IPR003829">
    <property type="entry name" value="Pirin_N_dom"/>
</dbReference>
<evidence type="ECO:0000313" key="6">
    <source>
        <dbReference type="EMBL" id="RPB23372.1"/>
    </source>
</evidence>
<dbReference type="Pfam" id="PF02678">
    <property type="entry name" value="Pirin"/>
    <property type="match status" value="1"/>
</dbReference>
<dbReference type="PANTHER" id="PTHR13903:SF8">
    <property type="entry name" value="PIRIN"/>
    <property type="match status" value="1"/>
</dbReference>
<dbReference type="Gene3D" id="2.60.120.10">
    <property type="entry name" value="Jelly Rolls"/>
    <property type="match status" value="2"/>
</dbReference>
<evidence type="ECO:0000259" key="4">
    <source>
        <dbReference type="Pfam" id="PF02678"/>
    </source>
</evidence>
<keyword evidence="3" id="KW-0472">Membrane</keyword>
<dbReference type="InterPro" id="IPR012093">
    <property type="entry name" value="Pirin"/>
</dbReference>
<protein>
    <submittedName>
        <fullName evidence="6">RmlC-like cupin</fullName>
    </submittedName>
</protein>
<evidence type="ECO:0000256" key="3">
    <source>
        <dbReference type="SAM" id="Phobius"/>
    </source>
</evidence>
<dbReference type="InterPro" id="IPR008778">
    <property type="entry name" value="Pirin_C_dom"/>
</dbReference>
<dbReference type="CDD" id="cd02909">
    <property type="entry name" value="cupin_pirin_N"/>
    <property type="match status" value="1"/>
</dbReference>
<comment type="similarity">
    <text evidence="1 2">Belongs to the pirin family.</text>
</comment>
<feature type="domain" description="Pirin C-terminal" evidence="5">
    <location>
        <begin position="267"/>
        <end position="375"/>
    </location>
</feature>
<dbReference type="SUPFAM" id="SSF51182">
    <property type="entry name" value="RmlC-like cupins"/>
    <property type="match status" value="1"/>
</dbReference>